<keyword evidence="3 5" id="KW-0268">Exocytosis</keyword>
<dbReference type="EMBL" id="JAODUP010000860">
    <property type="protein sequence ID" value="KAK2143246.1"/>
    <property type="molecule type" value="Genomic_DNA"/>
</dbReference>
<feature type="domain" description="Exocyst complex component EXOC6/Sec15 N-terminal" evidence="8">
    <location>
        <begin position="64"/>
        <end position="191"/>
    </location>
</feature>
<feature type="domain" description="Exocyst complex subunit EXOC6/Sec15 C-terminal" evidence="7">
    <location>
        <begin position="379"/>
        <end position="620"/>
    </location>
</feature>
<dbReference type="Pfam" id="PF04091">
    <property type="entry name" value="Sec15_C"/>
    <property type="match status" value="2"/>
</dbReference>
<organism evidence="9 10">
    <name type="scientific">Paralvinella palmiformis</name>
    <dbReference type="NCBI Taxonomy" id="53620"/>
    <lineage>
        <taxon>Eukaryota</taxon>
        <taxon>Metazoa</taxon>
        <taxon>Spiralia</taxon>
        <taxon>Lophotrochozoa</taxon>
        <taxon>Annelida</taxon>
        <taxon>Polychaeta</taxon>
        <taxon>Sedentaria</taxon>
        <taxon>Canalipalpata</taxon>
        <taxon>Terebellida</taxon>
        <taxon>Terebelliformia</taxon>
        <taxon>Alvinellidae</taxon>
        <taxon>Paralvinella</taxon>
    </lineage>
</organism>
<comment type="similarity">
    <text evidence="1 5">Belongs to the SEC15 family.</text>
</comment>
<feature type="region of interest" description="Disordered" evidence="6">
    <location>
        <begin position="213"/>
        <end position="232"/>
    </location>
</feature>
<dbReference type="InterPro" id="IPR048359">
    <property type="entry name" value="EXOC6_Sec15_N"/>
</dbReference>
<evidence type="ECO:0000313" key="10">
    <source>
        <dbReference type="Proteomes" id="UP001208570"/>
    </source>
</evidence>
<reference evidence="9" key="1">
    <citation type="journal article" date="2023" name="Mol. Biol. Evol.">
        <title>Third-Generation Sequencing Reveals the Adaptive Role of the Epigenome in Three Deep-Sea Polychaetes.</title>
        <authorList>
            <person name="Perez M."/>
            <person name="Aroh O."/>
            <person name="Sun Y."/>
            <person name="Lan Y."/>
            <person name="Juniper S.K."/>
            <person name="Young C.R."/>
            <person name="Angers B."/>
            <person name="Qian P.Y."/>
        </authorList>
    </citation>
    <scope>NUCLEOTIDE SEQUENCE</scope>
    <source>
        <strain evidence="9">P08H-3</strain>
    </source>
</reference>
<evidence type="ECO:0000256" key="1">
    <source>
        <dbReference type="ARBA" id="ARBA00007944"/>
    </source>
</evidence>
<evidence type="ECO:0000313" key="9">
    <source>
        <dbReference type="EMBL" id="KAK2143246.1"/>
    </source>
</evidence>
<evidence type="ECO:0000259" key="7">
    <source>
        <dbReference type="Pfam" id="PF04091"/>
    </source>
</evidence>
<dbReference type="PANTHER" id="PTHR12702:SF0">
    <property type="entry name" value="EXOCYST COMPLEX COMPONENT 6"/>
    <property type="match status" value="1"/>
</dbReference>
<dbReference type="InterPro" id="IPR042044">
    <property type="entry name" value="EXOC6PINT-1/Sec15/Tip20_C_dom2"/>
</dbReference>
<keyword evidence="4" id="KW-0175">Coiled coil</keyword>
<evidence type="ECO:0000256" key="2">
    <source>
        <dbReference type="ARBA" id="ARBA00022448"/>
    </source>
</evidence>
<dbReference type="PIRSF" id="PIRSF025007">
    <property type="entry name" value="Sec15"/>
    <property type="match status" value="1"/>
</dbReference>
<dbReference type="InterPro" id="IPR046361">
    <property type="entry name" value="EXOC6/Sec15_C"/>
</dbReference>
<dbReference type="AlphaFoldDB" id="A0AAD9MTG9"/>
<feature type="compositionally biased region" description="Polar residues" evidence="6">
    <location>
        <begin position="12"/>
        <end position="28"/>
    </location>
</feature>
<dbReference type="GO" id="GO:0016020">
    <property type="term" value="C:membrane"/>
    <property type="evidence" value="ECO:0007669"/>
    <property type="project" value="TreeGrafter"/>
</dbReference>
<evidence type="ECO:0000256" key="4">
    <source>
        <dbReference type="ARBA" id="ARBA00023054"/>
    </source>
</evidence>
<keyword evidence="10" id="KW-1185">Reference proteome</keyword>
<dbReference type="GO" id="GO:0006886">
    <property type="term" value="P:intracellular protein transport"/>
    <property type="evidence" value="ECO:0007669"/>
    <property type="project" value="InterPro"/>
</dbReference>
<dbReference type="InterPro" id="IPR007225">
    <property type="entry name" value="EXOC6/Sec15"/>
</dbReference>
<dbReference type="GO" id="GO:0090522">
    <property type="term" value="P:vesicle tethering involved in exocytosis"/>
    <property type="evidence" value="ECO:0007669"/>
    <property type="project" value="UniProtKB-UniRule"/>
</dbReference>
<dbReference type="PANTHER" id="PTHR12702">
    <property type="entry name" value="SEC15"/>
    <property type="match status" value="1"/>
</dbReference>
<name>A0AAD9MTG9_9ANNE</name>
<dbReference type="InterPro" id="IPR042045">
    <property type="entry name" value="EXOC6/Sec15_C_dom1"/>
</dbReference>
<dbReference type="Proteomes" id="UP001208570">
    <property type="component" value="Unassembled WGS sequence"/>
</dbReference>
<dbReference type="GO" id="GO:0006893">
    <property type="term" value="P:Golgi to plasma membrane transport"/>
    <property type="evidence" value="ECO:0007669"/>
    <property type="project" value="TreeGrafter"/>
</dbReference>
<comment type="caution">
    <text evidence="9">The sequence shown here is derived from an EMBL/GenBank/DDBJ whole genome shotgun (WGS) entry which is preliminary data.</text>
</comment>
<dbReference type="GO" id="GO:0000145">
    <property type="term" value="C:exocyst"/>
    <property type="evidence" value="ECO:0007669"/>
    <property type="project" value="UniProtKB-UniRule"/>
</dbReference>
<dbReference type="Gene3D" id="1.20.58.670">
    <property type="entry name" value="Dsl1p vesicle tethering complex, Tip20p subunit, domain D"/>
    <property type="match status" value="1"/>
</dbReference>
<feature type="domain" description="Exocyst complex subunit EXOC6/Sec15 C-terminal" evidence="7">
    <location>
        <begin position="623"/>
        <end position="678"/>
    </location>
</feature>
<evidence type="ECO:0000259" key="8">
    <source>
        <dbReference type="Pfam" id="PF20651"/>
    </source>
</evidence>
<proteinExistence type="inferred from homology"/>
<evidence type="ECO:0000256" key="6">
    <source>
        <dbReference type="SAM" id="MobiDB-lite"/>
    </source>
</evidence>
<evidence type="ECO:0000256" key="3">
    <source>
        <dbReference type="ARBA" id="ARBA00022483"/>
    </source>
</evidence>
<feature type="region of interest" description="Disordered" evidence="6">
    <location>
        <begin position="1"/>
        <end position="28"/>
    </location>
</feature>
<accession>A0AAD9MTG9</accession>
<dbReference type="Gene3D" id="1.10.357.30">
    <property type="entry name" value="Exocyst complex subunit Sec15 C-terminal domain, N-terminal subdomain"/>
    <property type="match status" value="1"/>
</dbReference>
<keyword evidence="2 5" id="KW-0813">Transport</keyword>
<sequence>MAAMCSAEDKNTGSLPTESENVSHDPTASQQELLITEIESADGHLVNVLRLKLRLVTSVICIVHEIQTTNEELQASGQALLVKGEQLVRYRRIQKNIESTIDTLTMCLPVLEMYGKLQQQMTNKRYYPALKTLEQLEHTYLPRVSKYRFAAPMCDAVPKVREHIKEASMSDLKDFLESIRKHSEKIGEIAMKHAAEANGMDPTLATRRRQVKKRHAPLPPNPFTGQIEDTDGHSEEEVVEFDVEEGAKAEFESYYRKERKKQSRLTLQPPNSMDRAKRLVQAGHISDAHETLDGYKKYFHDIVGFFVVEDHILNTTTGLVTRATIDNLWDSALAKIVAVLRTHIGFCTNPSLMLEIKKLTMLFCHTLKTCTVDTFISLPSRDQYSEILMKKWVEVFSAIFDEDNYTPITANSEDEYKKVTSIYPFRDEQLEQEPFPKRLPFSEFVPRVYCQVKEYIYACLKFSEDLHLSQTEIDDMVRKLANILLTRTLGGCLSCLIRQPHLSLLQLIQISINMNHLEQSCVYLEDFISNITGINLLALNIVQGFQGKLENNSRCRKIMDHSVNELNNGLIQSSYDWLSLEPDHLASEYIIDMIAFLRSTFYSFTNLPEKVAQTAYFAASNPVPGLNDGTLSLAFQDLRQLFDLFLAWDWTNYIADFGKEQSRYLRVNPATCIILLEKLKDTDKKKNNLFASFKRDERDKKKLLDAVLRQLRQLVNGQAHFT</sequence>
<evidence type="ECO:0000256" key="5">
    <source>
        <dbReference type="PIRNR" id="PIRNR025007"/>
    </source>
</evidence>
<protein>
    <recommendedName>
        <fullName evidence="5">Exocyst complex component</fullName>
    </recommendedName>
</protein>
<dbReference type="Pfam" id="PF20651">
    <property type="entry name" value="EXOC6_Sec15_N"/>
    <property type="match status" value="1"/>
</dbReference>
<gene>
    <name evidence="9" type="ORF">LSH36_860g00051</name>
</gene>
<comment type="function">
    <text evidence="5">Component of the exocyst complex involved in the docking of exocytic vesicles with fusion sites on the plasma membrane.</text>
</comment>